<evidence type="ECO:0000256" key="2">
    <source>
        <dbReference type="ARBA" id="ARBA00013161"/>
    </source>
</evidence>
<proteinExistence type="inferred from homology"/>
<dbReference type="GO" id="GO:0004830">
    <property type="term" value="F:tryptophan-tRNA ligase activity"/>
    <property type="evidence" value="ECO:0007669"/>
    <property type="project" value="UniProtKB-UniRule"/>
</dbReference>
<dbReference type="RefSeq" id="WP_112748392.1">
    <property type="nucleotide sequence ID" value="NZ_QMFY01000010.1"/>
</dbReference>
<comment type="similarity">
    <text evidence="1 10">Belongs to the class-I aminoacyl-tRNA synthetase family.</text>
</comment>
<evidence type="ECO:0000256" key="9">
    <source>
        <dbReference type="NCBIfam" id="TIGR00233"/>
    </source>
</evidence>
<keyword evidence="3 10" id="KW-0436">Ligase</keyword>
<dbReference type="InterPro" id="IPR002306">
    <property type="entry name" value="Trp-tRNA-ligase"/>
</dbReference>
<keyword evidence="7 10" id="KW-0030">Aminoacyl-tRNA synthetase</keyword>
<dbReference type="Pfam" id="PF00579">
    <property type="entry name" value="tRNA-synt_1b"/>
    <property type="match status" value="1"/>
</dbReference>
<evidence type="ECO:0000256" key="1">
    <source>
        <dbReference type="ARBA" id="ARBA00005594"/>
    </source>
</evidence>
<dbReference type="OrthoDB" id="9801042at2"/>
<keyword evidence="4 10" id="KW-0547">Nucleotide-binding</keyword>
<accession>A0A364XZ82</accession>
<protein>
    <recommendedName>
        <fullName evidence="2 9">Tryptophan--tRNA ligase</fullName>
        <ecNumber evidence="2 9">6.1.1.2</ecNumber>
    </recommendedName>
</protein>
<dbReference type="FunFam" id="1.10.240.10:FF:000005">
    <property type="entry name" value="Tryptophan--tRNA ligase"/>
    <property type="match status" value="1"/>
</dbReference>
<evidence type="ECO:0000256" key="5">
    <source>
        <dbReference type="ARBA" id="ARBA00022840"/>
    </source>
</evidence>
<dbReference type="InterPro" id="IPR014729">
    <property type="entry name" value="Rossmann-like_a/b/a_fold"/>
</dbReference>
<dbReference type="CDD" id="cd00806">
    <property type="entry name" value="TrpRS_core"/>
    <property type="match status" value="1"/>
</dbReference>
<gene>
    <name evidence="11" type="primary">trpS</name>
    <name evidence="11" type="ORF">DQQ10_18570</name>
</gene>
<evidence type="ECO:0000256" key="10">
    <source>
        <dbReference type="RuleBase" id="RU363036"/>
    </source>
</evidence>
<dbReference type="InterPro" id="IPR002305">
    <property type="entry name" value="aa-tRNA-synth_Ic"/>
</dbReference>
<dbReference type="GO" id="GO:0006436">
    <property type="term" value="P:tryptophanyl-tRNA aminoacylation"/>
    <property type="evidence" value="ECO:0007669"/>
    <property type="project" value="UniProtKB-UniRule"/>
</dbReference>
<dbReference type="EC" id="6.1.1.2" evidence="2 9"/>
<dbReference type="Proteomes" id="UP000251889">
    <property type="component" value="Unassembled WGS sequence"/>
</dbReference>
<dbReference type="PANTHER" id="PTHR43766">
    <property type="entry name" value="TRYPTOPHAN--TRNA LIGASE, MITOCHONDRIAL"/>
    <property type="match status" value="1"/>
</dbReference>
<dbReference type="PANTHER" id="PTHR43766:SF1">
    <property type="entry name" value="TRYPTOPHAN--TRNA LIGASE, MITOCHONDRIAL"/>
    <property type="match status" value="1"/>
</dbReference>
<name>A0A364XZ82_9BACT</name>
<sequence>MARILTGIQSSGRPHLGNLLGAIIPAIELSKKTGNESFFFIADLHSLTTIKDAETRTANVRAVAAAWLAFGFDIDKNFLYRQSRIPEVCELTWYLNCFTPYPMLANAHSFKDKSERLSDVNAGLFTYPVLMTADIILYNAEFVPVGKDQRQHVEMARDIASAFNNQYGDTFVIPEARIAEEVMTIPGTDGQKMSKSYGNIIDIFLPDKDLLKQIKSIKTDSTPMEEPKNPDTDNVFAIYSLMATPEQKEALRAKYLAGNFGYGHAKQALFDLIVEKYKAEREAFNFYMNNPAEIDKKLAQGEAKARVIALEVLGRVRQKVGF</sequence>
<keyword evidence="12" id="KW-1185">Reference proteome</keyword>
<dbReference type="Gene3D" id="3.40.50.620">
    <property type="entry name" value="HUPs"/>
    <property type="match status" value="1"/>
</dbReference>
<dbReference type="EMBL" id="QMFY01000010">
    <property type="protein sequence ID" value="RAV99605.1"/>
    <property type="molecule type" value="Genomic_DNA"/>
</dbReference>
<dbReference type="Gene3D" id="1.10.240.10">
    <property type="entry name" value="Tyrosyl-Transfer RNA Synthetase"/>
    <property type="match status" value="1"/>
</dbReference>
<evidence type="ECO:0000256" key="8">
    <source>
        <dbReference type="ARBA" id="ARBA00049929"/>
    </source>
</evidence>
<dbReference type="SUPFAM" id="SSF52374">
    <property type="entry name" value="Nucleotidylyl transferase"/>
    <property type="match status" value="1"/>
</dbReference>
<dbReference type="NCBIfam" id="TIGR00233">
    <property type="entry name" value="trpS"/>
    <property type="match status" value="1"/>
</dbReference>
<keyword evidence="5 10" id="KW-0067">ATP-binding</keyword>
<evidence type="ECO:0000313" key="12">
    <source>
        <dbReference type="Proteomes" id="UP000251889"/>
    </source>
</evidence>
<comment type="catalytic activity">
    <reaction evidence="8">
        <text>tRNA(Trp) + L-tryptophan + ATP = L-tryptophyl-tRNA(Trp) + AMP + diphosphate + H(+)</text>
        <dbReference type="Rhea" id="RHEA:24080"/>
        <dbReference type="Rhea" id="RHEA-COMP:9671"/>
        <dbReference type="Rhea" id="RHEA-COMP:9705"/>
        <dbReference type="ChEBI" id="CHEBI:15378"/>
        <dbReference type="ChEBI" id="CHEBI:30616"/>
        <dbReference type="ChEBI" id="CHEBI:33019"/>
        <dbReference type="ChEBI" id="CHEBI:57912"/>
        <dbReference type="ChEBI" id="CHEBI:78442"/>
        <dbReference type="ChEBI" id="CHEBI:78535"/>
        <dbReference type="ChEBI" id="CHEBI:456215"/>
        <dbReference type="EC" id="6.1.1.2"/>
    </reaction>
</comment>
<dbReference type="PRINTS" id="PR01039">
    <property type="entry name" value="TRNASYNTHTRP"/>
</dbReference>
<keyword evidence="6 10" id="KW-0648">Protein biosynthesis</keyword>
<evidence type="ECO:0000256" key="4">
    <source>
        <dbReference type="ARBA" id="ARBA00022741"/>
    </source>
</evidence>
<dbReference type="InterPro" id="IPR050203">
    <property type="entry name" value="Trp-tRNA_synthetase"/>
</dbReference>
<organism evidence="11 12">
    <name type="scientific">Pseudochryseolinea flava</name>
    <dbReference type="NCBI Taxonomy" id="2059302"/>
    <lineage>
        <taxon>Bacteria</taxon>
        <taxon>Pseudomonadati</taxon>
        <taxon>Bacteroidota</taxon>
        <taxon>Cytophagia</taxon>
        <taxon>Cytophagales</taxon>
        <taxon>Fulvivirgaceae</taxon>
        <taxon>Pseudochryseolinea</taxon>
    </lineage>
</organism>
<dbReference type="AlphaFoldDB" id="A0A364XZ82"/>
<dbReference type="GO" id="GO:0005524">
    <property type="term" value="F:ATP binding"/>
    <property type="evidence" value="ECO:0007669"/>
    <property type="project" value="UniProtKB-KW"/>
</dbReference>
<evidence type="ECO:0000256" key="3">
    <source>
        <dbReference type="ARBA" id="ARBA00022598"/>
    </source>
</evidence>
<evidence type="ECO:0000313" key="11">
    <source>
        <dbReference type="EMBL" id="RAV99605.1"/>
    </source>
</evidence>
<comment type="caution">
    <text evidence="11">The sequence shown here is derived from an EMBL/GenBank/DDBJ whole genome shotgun (WGS) entry which is preliminary data.</text>
</comment>
<reference evidence="11 12" key="1">
    <citation type="submission" date="2018-06" db="EMBL/GenBank/DDBJ databases">
        <title>Chryseolinea flavus sp. nov., a member of the phylum Bacteroidetes isolated from soil.</title>
        <authorList>
            <person name="Li Y."/>
            <person name="Wang J."/>
        </authorList>
    </citation>
    <scope>NUCLEOTIDE SEQUENCE [LARGE SCALE GENOMIC DNA]</scope>
    <source>
        <strain evidence="11 12">SDU1-6</strain>
    </source>
</reference>
<evidence type="ECO:0000256" key="6">
    <source>
        <dbReference type="ARBA" id="ARBA00022917"/>
    </source>
</evidence>
<dbReference type="GO" id="GO:0005829">
    <property type="term" value="C:cytosol"/>
    <property type="evidence" value="ECO:0007669"/>
    <property type="project" value="TreeGrafter"/>
</dbReference>
<evidence type="ECO:0000256" key="7">
    <source>
        <dbReference type="ARBA" id="ARBA00023146"/>
    </source>
</evidence>